<sequence length="176" mass="18879">MAYKVLTRGHRHLNLARSATLKPSGINHGDMGGEKKGNINAMACSKSSGSPGSACAKMTRACLFKACDLILLVLKSHSVNKKQRHVQPKVERGSHSIFAEIQFSSTIGYLWNGGDGIGVRSERWAAYRPPLPLISDADLICSQHIDQSHLMAIATPPSSAAGGRGKQIASTENIFI</sequence>
<dbReference type="KEGG" id="ang:An17g00920"/>
<evidence type="ECO:0000313" key="1">
    <source>
        <dbReference type="RefSeq" id="XP_059605694.1"/>
    </source>
</evidence>
<dbReference type="RefSeq" id="XP_059605694.1">
    <property type="nucleotide sequence ID" value="XM_059745438.1"/>
</dbReference>
<dbReference type="VEuPathDB" id="FungiDB:An17g00920"/>
<reference evidence="1" key="1">
    <citation type="submission" date="2025-02" db="EMBL/GenBank/DDBJ databases">
        <authorList>
            <consortium name="NCBI Genome Project"/>
        </authorList>
    </citation>
    <scope>NUCLEOTIDE SEQUENCE</scope>
</reference>
<proteinExistence type="predicted"/>
<reference evidence="1" key="2">
    <citation type="submission" date="2025-08" db="UniProtKB">
        <authorList>
            <consortium name="RefSeq"/>
        </authorList>
    </citation>
    <scope>IDENTIFICATION</scope>
</reference>
<name>A0AAJ8BXJ7_ASPNG</name>
<protein>
    <submittedName>
        <fullName evidence="1">Uncharacterized protein</fullName>
    </submittedName>
</protein>
<dbReference type="GeneID" id="84593572"/>
<accession>A0AAJ8BXJ7</accession>
<organism evidence="1">
    <name type="scientific">Aspergillus niger</name>
    <dbReference type="NCBI Taxonomy" id="5061"/>
    <lineage>
        <taxon>Eukaryota</taxon>
        <taxon>Fungi</taxon>
        <taxon>Dikarya</taxon>
        <taxon>Ascomycota</taxon>
        <taxon>Pezizomycotina</taxon>
        <taxon>Eurotiomycetes</taxon>
        <taxon>Eurotiomycetidae</taxon>
        <taxon>Eurotiales</taxon>
        <taxon>Aspergillaceae</taxon>
        <taxon>Aspergillus</taxon>
        <taxon>Aspergillus subgen. Circumdati</taxon>
    </lineage>
</organism>
<gene>
    <name evidence="1" type="ORF">An17g00920</name>
</gene>
<dbReference type="AlphaFoldDB" id="A0AAJ8BXJ7"/>